<evidence type="ECO:0000313" key="4">
    <source>
        <dbReference type="EMBL" id="TCN63734.1"/>
    </source>
</evidence>
<keyword evidence="1" id="KW-0808">Transferase</keyword>
<organism evidence="4 5">
    <name type="scientific">Acetobacteroides hydrogenigenes</name>
    <dbReference type="NCBI Taxonomy" id="979970"/>
    <lineage>
        <taxon>Bacteria</taxon>
        <taxon>Pseudomonadati</taxon>
        <taxon>Bacteroidota</taxon>
        <taxon>Bacteroidia</taxon>
        <taxon>Bacteroidales</taxon>
        <taxon>Rikenellaceae</taxon>
        <taxon>Acetobacteroides</taxon>
    </lineage>
</organism>
<evidence type="ECO:0000256" key="2">
    <source>
        <dbReference type="PIRSR" id="PIRSR004976-51"/>
    </source>
</evidence>
<dbReference type="GO" id="GO:0005524">
    <property type="term" value="F:ATP binding"/>
    <property type="evidence" value="ECO:0007669"/>
    <property type="project" value="UniProtKB-KW"/>
</dbReference>
<evidence type="ECO:0000313" key="5">
    <source>
        <dbReference type="Proteomes" id="UP000294830"/>
    </source>
</evidence>
<protein>
    <submittedName>
        <fullName evidence="4">tRNA(Ile)-lysidine synthase TilS/MesJ</fullName>
    </submittedName>
</protein>
<dbReference type="GO" id="GO:0008033">
    <property type="term" value="P:tRNA processing"/>
    <property type="evidence" value="ECO:0007669"/>
    <property type="project" value="InterPro"/>
</dbReference>
<feature type="binding site" evidence="2">
    <location>
        <position position="140"/>
    </location>
    <ligand>
        <name>ATP</name>
        <dbReference type="ChEBI" id="CHEBI:30616"/>
    </ligand>
</feature>
<dbReference type="InterPro" id="IPR035107">
    <property type="entry name" value="tRNA_thiolation_TtcA_Ctu1"/>
</dbReference>
<accession>A0A4R2ECI1</accession>
<feature type="binding site" evidence="2">
    <location>
        <position position="71"/>
    </location>
    <ligand>
        <name>ATP</name>
        <dbReference type="ChEBI" id="CHEBI:30616"/>
    </ligand>
</feature>
<name>A0A4R2ECI1_9BACT</name>
<feature type="binding site" evidence="2">
    <location>
        <position position="45"/>
    </location>
    <ligand>
        <name>ATP</name>
        <dbReference type="ChEBI" id="CHEBI:30616"/>
    </ligand>
</feature>
<dbReference type="Pfam" id="PF01171">
    <property type="entry name" value="ATP_bind_3"/>
    <property type="match status" value="1"/>
</dbReference>
<dbReference type="Gene3D" id="3.40.50.620">
    <property type="entry name" value="HUPs"/>
    <property type="match status" value="1"/>
</dbReference>
<keyword evidence="2" id="KW-0547">Nucleotide-binding</keyword>
<proteinExistence type="predicted"/>
<dbReference type="EMBL" id="SLWB01000015">
    <property type="protein sequence ID" value="TCN63734.1"/>
    <property type="molecule type" value="Genomic_DNA"/>
</dbReference>
<evidence type="ECO:0000256" key="1">
    <source>
        <dbReference type="ARBA" id="ARBA00022679"/>
    </source>
</evidence>
<dbReference type="RefSeq" id="WP_131840170.1">
    <property type="nucleotide sequence ID" value="NZ_SLWB01000015.1"/>
</dbReference>
<evidence type="ECO:0000259" key="3">
    <source>
        <dbReference type="Pfam" id="PF01171"/>
    </source>
</evidence>
<feature type="binding site" evidence="2">
    <location>
        <position position="145"/>
    </location>
    <ligand>
        <name>ATP</name>
        <dbReference type="ChEBI" id="CHEBI:30616"/>
    </ligand>
</feature>
<dbReference type="Proteomes" id="UP000294830">
    <property type="component" value="Unassembled WGS sequence"/>
</dbReference>
<dbReference type="PIRSF" id="PIRSF004976">
    <property type="entry name" value="ATPase_YdaO"/>
    <property type="match status" value="1"/>
</dbReference>
<keyword evidence="2" id="KW-0067">ATP-binding</keyword>
<reference evidence="4 5" key="1">
    <citation type="submission" date="2019-03" db="EMBL/GenBank/DDBJ databases">
        <title>Genomic Encyclopedia of Archaeal and Bacterial Type Strains, Phase II (KMG-II): from individual species to whole genera.</title>
        <authorList>
            <person name="Goeker M."/>
        </authorList>
    </citation>
    <scope>NUCLEOTIDE SEQUENCE [LARGE SCALE GENOMIC DNA]</scope>
    <source>
        <strain evidence="4 5">RL-C</strain>
    </source>
</reference>
<dbReference type="PANTHER" id="PTHR43686">
    <property type="entry name" value="SULFURTRANSFERASE-RELATED"/>
    <property type="match status" value="1"/>
</dbReference>
<dbReference type="GO" id="GO:0016740">
    <property type="term" value="F:transferase activity"/>
    <property type="evidence" value="ECO:0007669"/>
    <property type="project" value="UniProtKB-KW"/>
</dbReference>
<feature type="binding site" evidence="2">
    <location>
        <begin position="39"/>
        <end position="41"/>
    </location>
    <ligand>
        <name>ATP</name>
        <dbReference type="ChEBI" id="CHEBI:30616"/>
    </ligand>
</feature>
<dbReference type="AlphaFoldDB" id="A0A4R2ECI1"/>
<comment type="caution">
    <text evidence="4">The sequence shown here is derived from an EMBL/GenBank/DDBJ whole genome shotgun (WGS) entry which is preliminary data.</text>
</comment>
<dbReference type="SUPFAM" id="SSF52402">
    <property type="entry name" value="Adenine nucleotide alpha hydrolases-like"/>
    <property type="match status" value="1"/>
</dbReference>
<dbReference type="PANTHER" id="PTHR43686:SF1">
    <property type="entry name" value="AMINOTRAN_5 DOMAIN-CONTAINING PROTEIN"/>
    <property type="match status" value="1"/>
</dbReference>
<feature type="domain" description="tRNA(Ile)-lysidine/2-thiocytidine synthase N-terminal" evidence="3">
    <location>
        <begin position="35"/>
        <end position="197"/>
    </location>
</feature>
<dbReference type="InterPro" id="IPR014729">
    <property type="entry name" value="Rossmann-like_a/b/a_fold"/>
</dbReference>
<gene>
    <name evidence="4" type="ORF">CLV25_11584</name>
</gene>
<dbReference type="OrthoDB" id="9807403at2"/>
<sequence>MKTDEQRLVEKALKKVSAKVIQYIYQTELLSDGDHILVGLSGGKDSYLLLELMAECVRRLPYSIKVSAAHVALDNVGYRIDTGYMARLCNHLNIPFYLLKDEVDLDNEKKKGMCFVCAWMRRKMIFNLTREIGCNKLAFGHHMDDAVQTLLMNQIWHGTISAMPCSLSMLDERIHLIRPMLCLAEEDVTAYTALRDYPPSLATCPHDCNTKRQDIRNVLSQIKSMNKAAIKNLFRSMENIFPEYLPQSGKPLKKRNSENLMEKR</sequence>
<keyword evidence="5" id="KW-1185">Reference proteome</keyword>
<dbReference type="CDD" id="cd24138">
    <property type="entry name" value="TtcA-like"/>
    <property type="match status" value="1"/>
</dbReference>
<dbReference type="InterPro" id="IPR011063">
    <property type="entry name" value="TilS/TtcA_N"/>
</dbReference>